<dbReference type="Gene3D" id="3.30.420.10">
    <property type="entry name" value="Ribonuclease H-like superfamily/Ribonuclease H"/>
    <property type="match status" value="1"/>
</dbReference>
<dbReference type="EMBL" id="JBIHSN010000003">
    <property type="protein sequence ID" value="MFH0267177.1"/>
    <property type="molecule type" value="Genomic_DNA"/>
</dbReference>
<evidence type="ECO:0000313" key="3">
    <source>
        <dbReference type="Proteomes" id="UP001607151"/>
    </source>
</evidence>
<dbReference type="SUPFAM" id="SSF46689">
    <property type="entry name" value="Homeodomain-like"/>
    <property type="match status" value="1"/>
</dbReference>
<dbReference type="NCBIfam" id="NF033516">
    <property type="entry name" value="transpos_IS3"/>
    <property type="match status" value="1"/>
</dbReference>
<dbReference type="InterPro" id="IPR036388">
    <property type="entry name" value="WH-like_DNA-bd_sf"/>
</dbReference>
<dbReference type="PANTHER" id="PTHR46889">
    <property type="entry name" value="TRANSPOSASE INSF FOR INSERTION SEQUENCE IS3B-RELATED"/>
    <property type="match status" value="1"/>
</dbReference>
<reference evidence="2 3" key="1">
    <citation type="submission" date="2024-10" db="EMBL/GenBank/DDBJ databases">
        <authorList>
            <person name="Yibar A."/>
            <person name="Saticioglu I.B."/>
            <person name="Duman M."/>
            <person name="Ajmi N."/>
            <person name="Gurler F."/>
            <person name="Ay H."/>
            <person name="Onuk E."/>
            <person name="Guler S."/>
            <person name="Romalde J.L."/>
        </authorList>
    </citation>
    <scope>NUCLEOTIDE SEQUENCE [LARGE SCALE GENOMIC DNA]</scope>
    <source>
        <strain evidence="2 3">14-MA-B</strain>
    </source>
</reference>
<name>A0ABW7IZS8_9VIBR</name>
<dbReference type="InterPro" id="IPR055247">
    <property type="entry name" value="InsJ-like_HTH"/>
</dbReference>
<dbReference type="PANTHER" id="PTHR46889:SF5">
    <property type="entry name" value="INTEGRASE PROTEIN"/>
    <property type="match status" value="1"/>
</dbReference>
<dbReference type="InterPro" id="IPR048020">
    <property type="entry name" value="Transpos_IS3"/>
</dbReference>
<proteinExistence type="predicted"/>
<protein>
    <submittedName>
        <fullName evidence="2">IS3 family transposase</fullName>
    </submittedName>
</protein>
<dbReference type="Proteomes" id="UP001607151">
    <property type="component" value="Unassembled WGS sequence"/>
</dbReference>
<keyword evidence="3" id="KW-1185">Reference proteome</keyword>
<dbReference type="InterPro" id="IPR050900">
    <property type="entry name" value="Transposase_IS3/IS150/IS904"/>
</dbReference>
<comment type="caution">
    <text evidence="2">The sequence shown here is derived from an EMBL/GenBank/DDBJ whole genome shotgun (WGS) entry which is preliminary data.</text>
</comment>
<dbReference type="SUPFAM" id="SSF53098">
    <property type="entry name" value="Ribonuclease H-like"/>
    <property type="match status" value="1"/>
</dbReference>
<evidence type="ECO:0000259" key="1">
    <source>
        <dbReference type="PROSITE" id="PS50994"/>
    </source>
</evidence>
<sequence>MTTSHNLYVKRTQRDYTLGFKLQVVDAVEKGDMTYKQAQAIYGIQGRSTVLTWLRKFGKMDWTQNPRKKAMHKTTKPNESPAQKIKRLEKELEDERLKNLFLNEVVDILDAEHGTSLRKKYIARSKKPSKKKGLSLARVCRLCGISRQSVYQREKRAAHRQVELTPIKQMVLELRRYMPRIGTRKLYSLLKPKLQEEGIKLGRDALFDYLRDERLLVKPKRSFTKTTNSRHWMKKHPNLLKEYKPRHPEDVLVSDITYVQSNEGVHYLSLVTDAFSRKIMGYELSNEMKATDVVKALDMAIKSRQYSCSCIHHSDRGLQYCSGVYQDRLKKETIKPSMTDGYDCYQNALAERVNGILKQEFLLYECKDIVELKQLVKESINIYNNMRPHLSLGMRTPNEVHEKANG</sequence>
<dbReference type="Pfam" id="PF13518">
    <property type="entry name" value="HTH_28"/>
    <property type="match status" value="1"/>
</dbReference>
<gene>
    <name evidence="2" type="ORF">ACGRQ9_17165</name>
</gene>
<feature type="domain" description="Integrase catalytic" evidence="1">
    <location>
        <begin position="244"/>
        <end position="405"/>
    </location>
</feature>
<dbReference type="InterPro" id="IPR001584">
    <property type="entry name" value="Integrase_cat-core"/>
</dbReference>
<accession>A0ABW7IZS8</accession>
<dbReference type="Gene3D" id="1.10.10.10">
    <property type="entry name" value="Winged helix-like DNA-binding domain superfamily/Winged helix DNA-binding domain"/>
    <property type="match status" value="1"/>
</dbReference>
<dbReference type="InterPro" id="IPR009057">
    <property type="entry name" value="Homeodomain-like_sf"/>
</dbReference>
<organism evidence="2 3">
    <name type="scientific">Vibrio rumoiensis</name>
    <dbReference type="NCBI Taxonomy" id="76258"/>
    <lineage>
        <taxon>Bacteria</taxon>
        <taxon>Pseudomonadati</taxon>
        <taxon>Pseudomonadota</taxon>
        <taxon>Gammaproteobacteria</taxon>
        <taxon>Vibrionales</taxon>
        <taxon>Vibrionaceae</taxon>
        <taxon>Vibrio</taxon>
    </lineage>
</organism>
<dbReference type="InterPro" id="IPR012337">
    <property type="entry name" value="RNaseH-like_sf"/>
</dbReference>
<dbReference type="PROSITE" id="PS50994">
    <property type="entry name" value="INTEGRASE"/>
    <property type="match status" value="1"/>
</dbReference>
<dbReference type="Pfam" id="PF00665">
    <property type="entry name" value="rve"/>
    <property type="match status" value="1"/>
</dbReference>
<dbReference type="RefSeq" id="WP_394608690.1">
    <property type="nucleotide sequence ID" value="NZ_JBIHSN010000003.1"/>
</dbReference>
<evidence type="ECO:0000313" key="2">
    <source>
        <dbReference type="EMBL" id="MFH0267177.1"/>
    </source>
</evidence>
<dbReference type="InterPro" id="IPR036397">
    <property type="entry name" value="RNaseH_sf"/>
</dbReference>